<dbReference type="InterPro" id="IPR029095">
    <property type="entry name" value="NarX-like_N"/>
</dbReference>
<feature type="domain" description="HAMP" evidence="10">
    <location>
        <begin position="373"/>
        <end position="424"/>
    </location>
</feature>
<dbReference type="GO" id="GO:0016020">
    <property type="term" value="C:membrane"/>
    <property type="evidence" value="ECO:0007669"/>
    <property type="project" value="UniProtKB-SubCell"/>
</dbReference>
<dbReference type="RefSeq" id="WP_028461733.1">
    <property type="nucleotide sequence ID" value="NZ_FSRO01000001.1"/>
</dbReference>
<dbReference type="SMART" id="SM00283">
    <property type="entry name" value="MA"/>
    <property type="match status" value="1"/>
</dbReference>
<dbReference type="PROSITE" id="PS50111">
    <property type="entry name" value="CHEMOTAXIS_TRANSDUC_2"/>
    <property type="match status" value="1"/>
</dbReference>
<keyword evidence="12" id="KW-1185">Reference proteome</keyword>
<dbReference type="InterPro" id="IPR004089">
    <property type="entry name" value="MCPsignal_dom"/>
</dbReference>
<feature type="transmembrane region" description="Helical" evidence="8">
    <location>
        <begin position="328"/>
        <end position="354"/>
    </location>
</feature>
<evidence type="ECO:0000256" key="5">
    <source>
        <dbReference type="ARBA" id="ARBA00023224"/>
    </source>
</evidence>
<feature type="transmembrane region" description="Helical" evidence="8">
    <location>
        <begin position="42"/>
        <end position="63"/>
    </location>
</feature>
<proteinExistence type="inferred from homology"/>
<sequence>MAGILSRLRPSFSAVTQQANIPVNVTPLRSISGHPLISRITWIYGSLFLLLLLLLLAAMAVSIRHTRHSTAQMEIAARIQMHNQRLTKAAQQTILGNQAAFKQLQDSQNQSNDYITLLTRGGVYRGNTISPINEASPALLLKTYTQKWHLAEKKINLILNNQDALITLGRIIHEVNTTNSQLLRLFEQLTKQMEQMGGLSNEIIAVETMKVLTQSITKNISIILPSEFPISAIKGQLINDRKRLLTIIHALSQGSNELHLSAIKEQDSLKILTEIQILYRKINDRLDIIQREIAKVIATKFAINEIFKSSETILSIGTEFDNELQKQAAVMVFSLNAIIYASGTLALLICILFARALTQNMRKQLLASENEVERTQKAILRLLDDMEKLADGDLTIRTVVTEDITGAIADSINYTIEELHTLVEEVNKASSQVATASSQAQHVSSKLLTAAQQQSLKIEETTIAVLGMAESISEVSETATESAKVAKQSLATAEKGTLAVRESIAGMKEIRTHIQDTSKRIKRLGESSQEIGEMVALISNITEQTNVLALNAAIQAASAGEAGRGFTVIAREVQRLAERSAAATKQISSLVKTIQEDTRDTVAAMERSTLGVAKGAKRSDSAGQALEEIEEVSKRLAQLVSTIFDTTHAQAQAANKVVENMEDILHITRQTTDGTMQTTASIKQITGFASELKASVSNFKV</sequence>
<evidence type="ECO:0000313" key="11">
    <source>
        <dbReference type="EMBL" id="SIN95844.1"/>
    </source>
</evidence>
<dbReference type="eggNOG" id="COG0840">
    <property type="taxonomic scope" value="Bacteria"/>
</dbReference>
<evidence type="ECO:0000259" key="9">
    <source>
        <dbReference type="PROSITE" id="PS50111"/>
    </source>
</evidence>
<dbReference type="PROSITE" id="PS50885">
    <property type="entry name" value="HAMP"/>
    <property type="match status" value="1"/>
</dbReference>
<dbReference type="InterPro" id="IPR003660">
    <property type="entry name" value="HAMP_dom"/>
</dbReference>
<dbReference type="SUPFAM" id="SSF58104">
    <property type="entry name" value="Methyl-accepting chemotaxis protein (MCP) signaling domain"/>
    <property type="match status" value="1"/>
</dbReference>
<evidence type="ECO:0000256" key="6">
    <source>
        <dbReference type="ARBA" id="ARBA00029447"/>
    </source>
</evidence>
<evidence type="ECO:0000256" key="7">
    <source>
        <dbReference type="PROSITE-ProRule" id="PRU00284"/>
    </source>
</evidence>
<evidence type="ECO:0000256" key="8">
    <source>
        <dbReference type="SAM" id="Phobius"/>
    </source>
</evidence>
<name>A0A1N6FKS1_9PROT</name>
<evidence type="ECO:0000259" key="10">
    <source>
        <dbReference type="PROSITE" id="PS50885"/>
    </source>
</evidence>
<feature type="domain" description="Methyl-accepting transducer" evidence="9">
    <location>
        <begin position="429"/>
        <end position="665"/>
    </location>
</feature>
<protein>
    <submittedName>
        <fullName evidence="11">Twitching motility protein PilJ</fullName>
    </submittedName>
</protein>
<evidence type="ECO:0000256" key="1">
    <source>
        <dbReference type="ARBA" id="ARBA00004141"/>
    </source>
</evidence>
<dbReference type="STRING" id="44575.SAMN05216419_102222"/>
<keyword evidence="4 8" id="KW-0472">Membrane</keyword>
<dbReference type="GO" id="GO:0007165">
    <property type="term" value="P:signal transduction"/>
    <property type="evidence" value="ECO:0007669"/>
    <property type="project" value="UniProtKB-KW"/>
</dbReference>
<evidence type="ECO:0000256" key="4">
    <source>
        <dbReference type="ARBA" id="ARBA00023136"/>
    </source>
</evidence>
<dbReference type="PANTHER" id="PTHR32089">
    <property type="entry name" value="METHYL-ACCEPTING CHEMOTAXIS PROTEIN MCPB"/>
    <property type="match status" value="1"/>
</dbReference>
<keyword evidence="2 8" id="KW-0812">Transmembrane</keyword>
<keyword evidence="5 7" id="KW-0807">Transducer</keyword>
<dbReference type="PANTHER" id="PTHR32089:SF119">
    <property type="entry name" value="METHYL-ACCEPTING CHEMOTAXIS PROTEIN CTPL"/>
    <property type="match status" value="1"/>
</dbReference>
<organism evidence="11 12">
    <name type="scientific">Nitrosomonas cryotolerans ATCC 49181</name>
    <dbReference type="NCBI Taxonomy" id="1131553"/>
    <lineage>
        <taxon>Bacteria</taxon>
        <taxon>Pseudomonadati</taxon>
        <taxon>Pseudomonadota</taxon>
        <taxon>Betaproteobacteria</taxon>
        <taxon>Nitrosomonadales</taxon>
        <taxon>Nitrosomonadaceae</taxon>
        <taxon>Nitrosomonas</taxon>
    </lineage>
</organism>
<dbReference type="Pfam" id="PF00015">
    <property type="entry name" value="MCPsignal"/>
    <property type="match status" value="1"/>
</dbReference>
<reference evidence="11 12" key="1">
    <citation type="submission" date="2016-12" db="EMBL/GenBank/DDBJ databases">
        <authorList>
            <person name="Song W.-J."/>
            <person name="Kurnit D.M."/>
        </authorList>
    </citation>
    <scope>NUCLEOTIDE SEQUENCE [LARGE SCALE GENOMIC DNA]</scope>
    <source>
        <strain evidence="11 12">ATCC 49181</strain>
    </source>
</reference>
<dbReference type="AlphaFoldDB" id="A0A1N6FKS1"/>
<dbReference type="Pfam" id="PF13675">
    <property type="entry name" value="PilJ"/>
    <property type="match status" value="1"/>
</dbReference>
<evidence type="ECO:0000256" key="2">
    <source>
        <dbReference type="ARBA" id="ARBA00022692"/>
    </source>
</evidence>
<comment type="similarity">
    <text evidence="6">Belongs to the methyl-accepting chemotaxis (MCP) protein family.</text>
</comment>
<dbReference type="CDD" id="cd11386">
    <property type="entry name" value="MCP_signal"/>
    <property type="match status" value="1"/>
</dbReference>
<keyword evidence="3 8" id="KW-1133">Transmembrane helix</keyword>
<evidence type="ECO:0000256" key="3">
    <source>
        <dbReference type="ARBA" id="ARBA00022989"/>
    </source>
</evidence>
<comment type="subcellular location">
    <subcellularLocation>
        <location evidence="1">Membrane</location>
        <topology evidence="1">Multi-pass membrane protein</topology>
    </subcellularLocation>
</comment>
<evidence type="ECO:0000313" key="12">
    <source>
        <dbReference type="Proteomes" id="UP000185062"/>
    </source>
</evidence>
<gene>
    <name evidence="11" type="ORF">SAMN02743940_0291</name>
</gene>
<dbReference type="Gene3D" id="1.10.287.950">
    <property type="entry name" value="Methyl-accepting chemotaxis protein"/>
    <property type="match status" value="1"/>
</dbReference>
<dbReference type="EMBL" id="FSRO01000001">
    <property type="protein sequence ID" value="SIN95844.1"/>
    <property type="molecule type" value="Genomic_DNA"/>
</dbReference>
<accession>A0A1N6FKS1</accession>
<dbReference type="Proteomes" id="UP000185062">
    <property type="component" value="Unassembled WGS sequence"/>
</dbReference>